<evidence type="ECO:0000256" key="1">
    <source>
        <dbReference type="SAM" id="Phobius"/>
    </source>
</evidence>
<evidence type="ECO:0000313" key="2">
    <source>
        <dbReference type="EMBL" id="GGD05311.1"/>
    </source>
</evidence>
<keyword evidence="3" id="KW-1185">Reference proteome</keyword>
<feature type="transmembrane region" description="Helical" evidence="1">
    <location>
        <begin position="111"/>
        <end position="130"/>
    </location>
</feature>
<dbReference type="EMBL" id="BMIN01000003">
    <property type="protein sequence ID" value="GGD05311.1"/>
    <property type="molecule type" value="Genomic_DNA"/>
</dbReference>
<evidence type="ECO:0000313" key="3">
    <source>
        <dbReference type="Proteomes" id="UP000642571"/>
    </source>
</evidence>
<gene>
    <name evidence="2" type="ORF">GCM10011389_11020</name>
</gene>
<dbReference type="Proteomes" id="UP000642571">
    <property type="component" value="Unassembled WGS sequence"/>
</dbReference>
<keyword evidence="1" id="KW-0812">Transmembrane</keyword>
<proteinExistence type="predicted"/>
<accession>A0ABQ1PVR5</accession>
<comment type="caution">
    <text evidence="2">The sequence shown here is derived from an EMBL/GenBank/DDBJ whole genome shotgun (WGS) entry which is preliminary data.</text>
</comment>
<keyword evidence="1" id="KW-1133">Transmembrane helix</keyword>
<dbReference type="RefSeq" id="WP_188651612.1">
    <property type="nucleotide sequence ID" value="NZ_BMIN01000003.1"/>
</dbReference>
<reference evidence="3" key="1">
    <citation type="journal article" date="2019" name="Int. J. Syst. Evol. Microbiol.">
        <title>The Global Catalogue of Microorganisms (GCM) 10K type strain sequencing project: providing services to taxonomists for standard genome sequencing and annotation.</title>
        <authorList>
            <consortium name="The Broad Institute Genomics Platform"/>
            <consortium name="The Broad Institute Genome Sequencing Center for Infectious Disease"/>
            <person name="Wu L."/>
            <person name="Ma J."/>
        </authorList>
    </citation>
    <scope>NUCLEOTIDE SEQUENCE [LARGE SCALE GENOMIC DNA]</scope>
    <source>
        <strain evidence="3">CGMCC 1.15353</strain>
    </source>
</reference>
<feature type="transmembrane region" description="Helical" evidence="1">
    <location>
        <begin position="80"/>
        <end position="99"/>
    </location>
</feature>
<keyword evidence="1" id="KW-0472">Membrane</keyword>
<feature type="transmembrane region" description="Helical" evidence="1">
    <location>
        <begin position="31"/>
        <end position="54"/>
    </location>
</feature>
<organism evidence="2 3">
    <name type="scientific">Pontibacillus salipaludis</name>
    <dbReference type="NCBI Taxonomy" id="1697394"/>
    <lineage>
        <taxon>Bacteria</taxon>
        <taxon>Bacillati</taxon>
        <taxon>Bacillota</taxon>
        <taxon>Bacilli</taxon>
        <taxon>Bacillales</taxon>
        <taxon>Bacillaceae</taxon>
        <taxon>Pontibacillus</taxon>
    </lineage>
</organism>
<name>A0ABQ1PVR5_9BACI</name>
<sequence>MSTRDMTASLGLGFIALAILGMKFEIQSPAYLGVGILATHLVMIEIAAHITNFYDAIIKIGKFNLIDNIGIKIVYRLNKFVTQTSQFSIPIAITIPIYLANNFSKTLVGKVTDLTTLFSMGLTIIYIALLNRKN</sequence>
<protein>
    <submittedName>
        <fullName evidence="2">Uncharacterized protein</fullName>
    </submittedName>
</protein>